<sequence>MVPPECFPLRLDYSILSWANKPSRFTSSTAVISLRRMLTLSGFSKYSGVWDPNANYLQFLAGFWLHTQTLSEDSHEDVSSLTMMRMVVDDKCGFAGNVTPQVP</sequence>
<dbReference type="Proteomes" id="UP000308267">
    <property type="component" value="Unassembled WGS sequence"/>
</dbReference>
<gene>
    <name evidence="1" type="ORF">CRM22_005028</name>
</gene>
<evidence type="ECO:0000313" key="2">
    <source>
        <dbReference type="Proteomes" id="UP000308267"/>
    </source>
</evidence>
<evidence type="ECO:0000313" key="1">
    <source>
        <dbReference type="EMBL" id="TGZ67019.1"/>
    </source>
</evidence>
<keyword evidence="2" id="KW-1185">Reference proteome</keyword>
<comment type="caution">
    <text evidence="1">The sequence shown here is derived from an EMBL/GenBank/DDBJ whole genome shotgun (WGS) entry which is preliminary data.</text>
</comment>
<name>A0A4S2LYV9_OPIFE</name>
<dbReference type="AlphaFoldDB" id="A0A4S2LYV9"/>
<reference evidence="1 2" key="1">
    <citation type="journal article" date="2019" name="BMC Genomics">
        <title>New insights from Opisthorchis felineus genome: update on genomics of the epidemiologically important liver flukes.</title>
        <authorList>
            <person name="Ershov N.I."/>
            <person name="Mordvinov V.A."/>
            <person name="Prokhortchouk E.B."/>
            <person name="Pakharukova M.Y."/>
            <person name="Gunbin K.V."/>
            <person name="Ustyantsev K."/>
            <person name="Genaev M.A."/>
            <person name="Blinov A.G."/>
            <person name="Mazur A."/>
            <person name="Boulygina E."/>
            <person name="Tsygankova S."/>
            <person name="Khrameeva E."/>
            <person name="Chekanov N."/>
            <person name="Fan G."/>
            <person name="Xiao A."/>
            <person name="Zhang H."/>
            <person name="Xu X."/>
            <person name="Yang H."/>
            <person name="Solovyev V."/>
            <person name="Lee S.M."/>
            <person name="Liu X."/>
            <person name="Afonnikov D.A."/>
            <person name="Skryabin K.G."/>
        </authorList>
    </citation>
    <scope>NUCLEOTIDE SEQUENCE [LARGE SCALE GENOMIC DNA]</scope>
    <source>
        <strain evidence="1">AK-0245</strain>
        <tissue evidence="1">Whole organism</tissue>
    </source>
</reference>
<dbReference type="EMBL" id="SJOL01006431">
    <property type="protein sequence ID" value="TGZ67019.1"/>
    <property type="molecule type" value="Genomic_DNA"/>
</dbReference>
<proteinExistence type="predicted"/>
<organism evidence="1 2">
    <name type="scientific">Opisthorchis felineus</name>
    <dbReference type="NCBI Taxonomy" id="147828"/>
    <lineage>
        <taxon>Eukaryota</taxon>
        <taxon>Metazoa</taxon>
        <taxon>Spiralia</taxon>
        <taxon>Lophotrochozoa</taxon>
        <taxon>Platyhelminthes</taxon>
        <taxon>Trematoda</taxon>
        <taxon>Digenea</taxon>
        <taxon>Opisthorchiida</taxon>
        <taxon>Opisthorchiata</taxon>
        <taxon>Opisthorchiidae</taxon>
        <taxon>Opisthorchis</taxon>
    </lineage>
</organism>
<protein>
    <submittedName>
        <fullName evidence="1">Uncharacterized protein</fullName>
    </submittedName>
</protein>
<accession>A0A4S2LYV9</accession>